<feature type="region of interest" description="Disordered" evidence="8">
    <location>
        <begin position="978"/>
        <end position="1058"/>
    </location>
</feature>
<feature type="domain" description="PARP catalytic" evidence="11">
    <location>
        <begin position="2660"/>
        <end position="2852"/>
    </location>
</feature>
<dbReference type="GO" id="GO:0005634">
    <property type="term" value="C:nucleus"/>
    <property type="evidence" value="ECO:0007669"/>
    <property type="project" value="UniProtKB-SubCell"/>
</dbReference>
<feature type="domain" description="Macro" evidence="12">
    <location>
        <begin position="2065"/>
        <end position="2246"/>
    </location>
</feature>
<dbReference type="GO" id="GO:0005737">
    <property type="term" value="C:cytoplasm"/>
    <property type="evidence" value="ECO:0007669"/>
    <property type="project" value="TreeGrafter"/>
</dbReference>
<feature type="compositionally biased region" description="Polar residues" evidence="8">
    <location>
        <begin position="1006"/>
        <end position="1021"/>
    </location>
</feature>
<feature type="domain" description="RRM" evidence="9">
    <location>
        <begin position="148"/>
        <end position="225"/>
    </location>
</feature>
<dbReference type="InterPro" id="IPR012317">
    <property type="entry name" value="Poly(ADP-ribose)pol_cat_dom"/>
</dbReference>
<dbReference type="CDD" id="cd00590">
    <property type="entry name" value="RRM_SF"/>
    <property type="match status" value="1"/>
</dbReference>
<comment type="subcellular location">
    <subcellularLocation>
        <location evidence="1">Nucleus</location>
    </subcellularLocation>
</comment>
<feature type="domain" description="RRM" evidence="9">
    <location>
        <begin position="271"/>
        <end position="348"/>
    </location>
</feature>
<dbReference type="RefSeq" id="XP_055874096.1">
    <property type="nucleotide sequence ID" value="XM_056018121.1"/>
</dbReference>
<evidence type="ECO:0000256" key="3">
    <source>
        <dbReference type="ARBA" id="ARBA00022679"/>
    </source>
</evidence>
<accession>A0A9W2ZGJ8</accession>
<dbReference type="InterPro" id="IPR000504">
    <property type="entry name" value="RRM_dom"/>
</dbReference>
<dbReference type="OrthoDB" id="6159649at2759"/>
<protein>
    <recommendedName>
        <fullName evidence="7">Poly [ADP-ribose] polymerase</fullName>
        <shortName evidence="7">PARP</shortName>
        <ecNumber evidence="7">2.4.2.-</ecNumber>
    </recommendedName>
</protein>
<dbReference type="Gene3D" id="3.30.720.50">
    <property type="match status" value="1"/>
</dbReference>
<dbReference type="GO" id="GO:0003950">
    <property type="term" value="F:NAD+ poly-ADP-ribosyltransferase activity"/>
    <property type="evidence" value="ECO:0007669"/>
    <property type="project" value="UniProtKB-UniRule"/>
</dbReference>
<dbReference type="InterPro" id="IPR043472">
    <property type="entry name" value="Macro_dom-like"/>
</dbReference>
<evidence type="ECO:0000313" key="16">
    <source>
        <dbReference type="RefSeq" id="XP_055874097.1"/>
    </source>
</evidence>
<feature type="domain" description="RRM" evidence="9">
    <location>
        <begin position="642"/>
        <end position="719"/>
    </location>
</feature>
<evidence type="ECO:0000256" key="5">
    <source>
        <dbReference type="ARBA" id="ARBA00023242"/>
    </source>
</evidence>
<feature type="compositionally biased region" description="Basic and acidic residues" evidence="8">
    <location>
        <begin position="1022"/>
        <end position="1058"/>
    </location>
</feature>
<reference evidence="14 15" key="1">
    <citation type="submission" date="2025-04" db="UniProtKB">
        <authorList>
            <consortium name="RefSeq"/>
        </authorList>
    </citation>
    <scope>IDENTIFICATION</scope>
</reference>
<dbReference type="RefSeq" id="XP_055874094.1">
    <property type="nucleotide sequence ID" value="XM_056018119.1"/>
</dbReference>
<dbReference type="GO" id="GO:0010629">
    <property type="term" value="P:negative regulation of gene expression"/>
    <property type="evidence" value="ECO:0007669"/>
    <property type="project" value="TreeGrafter"/>
</dbReference>
<feature type="domain" description="Macro" evidence="12">
    <location>
        <begin position="2279"/>
        <end position="2456"/>
    </location>
</feature>
<dbReference type="Gene3D" id="3.40.220.10">
    <property type="entry name" value="Leucine Aminopeptidase, subunit E, domain 1"/>
    <property type="match status" value="3"/>
</dbReference>
<evidence type="ECO:0000313" key="13">
    <source>
        <dbReference type="Proteomes" id="UP001165740"/>
    </source>
</evidence>
<evidence type="ECO:0000313" key="17">
    <source>
        <dbReference type="RefSeq" id="XP_055874098.1"/>
    </source>
</evidence>
<dbReference type="EC" id="2.4.2.-" evidence="7"/>
<evidence type="ECO:0000256" key="4">
    <source>
        <dbReference type="ARBA" id="ARBA00023027"/>
    </source>
</evidence>
<keyword evidence="6" id="KW-0694">RNA-binding</keyword>
<dbReference type="RefSeq" id="XP_055874098.1">
    <property type="nucleotide sequence ID" value="XM_056018123.1"/>
</dbReference>
<feature type="domain" description="Macro" evidence="12">
    <location>
        <begin position="1858"/>
        <end position="2039"/>
    </location>
</feature>
<evidence type="ECO:0000259" key="11">
    <source>
        <dbReference type="PROSITE" id="PS51059"/>
    </source>
</evidence>
<keyword evidence="5" id="KW-0539">Nucleus</keyword>
<proteinExistence type="predicted"/>
<dbReference type="PANTHER" id="PTHR14453">
    <property type="entry name" value="PARP/ZINC FINGER CCCH TYPE DOMAIN CONTAINING PROTEIN"/>
    <property type="match status" value="1"/>
</dbReference>
<dbReference type="CDD" id="cd01439">
    <property type="entry name" value="TCCD_inducible_PARP_like"/>
    <property type="match status" value="1"/>
</dbReference>
<feature type="domain" description="RRM" evidence="9">
    <location>
        <begin position="517"/>
        <end position="594"/>
    </location>
</feature>
<evidence type="ECO:0000256" key="2">
    <source>
        <dbReference type="ARBA" id="ARBA00022676"/>
    </source>
</evidence>
<dbReference type="PROSITE" id="PS50102">
    <property type="entry name" value="RRM"/>
    <property type="match status" value="5"/>
</dbReference>
<dbReference type="OMA" id="MAHPHNR"/>
<keyword evidence="2 7" id="KW-0328">Glycosyltransferase</keyword>
<dbReference type="GO" id="GO:0003714">
    <property type="term" value="F:transcription corepressor activity"/>
    <property type="evidence" value="ECO:0007669"/>
    <property type="project" value="TreeGrafter"/>
</dbReference>
<dbReference type="Gene3D" id="3.90.228.10">
    <property type="match status" value="1"/>
</dbReference>
<dbReference type="SUPFAM" id="SSF56399">
    <property type="entry name" value="ADP-ribosylation"/>
    <property type="match status" value="1"/>
</dbReference>
<feature type="region of interest" description="Disordered" evidence="8">
    <location>
        <begin position="844"/>
        <end position="898"/>
    </location>
</feature>
<evidence type="ECO:0000256" key="7">
    <source>
        <dbReference type="RuleBase" id="RU362114"/>
    </source>
</evidence>
<keyword evidence="3 7" id="KW-0808">Transferase</keyword>
<dbReference type="Gene3D" id="3.30.70.330">
    <property type="match status" value="9"/>
</dbReference>
<dbReference type="InterPro" id="IPR037197">
    <property type="entry name" value="WWE_dom_sf"/>
</dbReference>
<sequence>MFILRQINKMLNSTVEMSDKKRKLNVEGDLGNITRDQLNILFKNKRAQGGGPVEDVQISEDKKSAVIIFKDPEAVDLIMSRGDIVVINDIQLKVSRLFDVPDLGSHRAETNVNDTVLPSEPKQLSKSFSENASAEIELEPTSLSKKTNKLKVIGFPEDVTKDQLTILFKNKRGQGGGPVEAINISEDKTSAVIIFKETEAVDLVMSRGDTVIFSGIPLKVSPLYDETDTSPKAITEISEMLLSSGIKSNNSAENVSAEAKLIPTSLSKKTNKLKVTGFPEDVTKDQLIILFKNKRGQGGGPVEAINISEDKTSAAIIFKETEAVDLVMSRGDTVIFSGIPLKVSPLYDETDTSPKAITEISEMLLSSGIKSNNSAENVSAEAKLIPTSLSKKTNKLKVTGFPEDVTKDQLIILFKNKRGQGGGPVEAINISEDKTSAAIIFKETEAVDLVMSRGDTVIFSGIPLKVSPLYDETDTSPKAITEISEMLLSSGIKSNNSAENVSAEAKLIPTSLSKKTNKLKVIGFPEDVTKDQLTILFKNKRGQGGGPVEAINISEDKTSAVIIFKETEAVDLVVSRGDTVIFSGIPLKVSPLYDETDASSDTSTDISEIPLSSEIKSESSNSSENVSREVEFIPRSLPKKTNKLLVRGIPDSVTKDHLNIFFKNKKRLGGGPVEEIVFLEDKTSAVIIFKENEAVDLVMSRGETVIFSSSPLNVSPFYDETDDSCEAKTEIIEMPLSSGIKSESNNSAEIVSSGDKLKPSNSSMKTNKLKVSGIPEQISKDQLSLLFKNKRGQGGGPVEAINLTEDGTSAVVIFKESEAVDLVMSRGSTVTISKVSLEVSPLYDETDDSTCTNSEMSEIKLSSKTNSKSKHSSENVSSGDKLKPSSSSKKTNKLKVTGLPDEVTKDQLHIFFKNKRGQGGGQIEAIHIPKDGTNAIVIFKKTEAVDLIMSRGNTVTYFNTTLTVKPYYKEITTETPEAQDNITEDSEMHMSIKQKKRKPKVENRKMSTNMVTSDSEGSCTLTEKEKEKPLSFKKMEKEKTKTLETPPSKKNDKDKQEDTTEFALHNTTVKIKLHSIDTCKDTYIYYLEDESLNIGPFHEESLMLDGLHNIIYVTFHTQKDAKSFCQKKHPPDLEISKVEMATEEDFKTYPNYIFLKGNLENLGALAEQINEKTGLEVSDIIQEDDLDACIVKLDPRFCDDITQLTWTLTSVGSNKMITAPVYKKNCVSVSGLTPDVSIPTLKRYLENKKRSGGGKTKSLVQIAEDEVVVYFEDDVDLTALISREDHTIEHTDLIISRYYPCLSRNYMKKDDSLKVKPDKNQPLPSKTFSKKKQLQLNPGSLMSVYIVKKQGPIFVGVLTLTPYAFPYLKGQKHKLENIAREAYCEMTLFPQMLQLKLNWPEKLEAKEVKQKLENGLKEISNYLKQFAVLTFTMNESEAQHFQHFCTGKVDIFYHEESSKMIVINLDSQTSLKALIHHLYDEFIQQGKDQQDASRLIEIKKKLSLSEGAEKINVSTDISKAKSELKVSVEEKTFQHSEEVSLDKFEIKLLEKCLFFDQFKETYKETKINLDNDTNKVILMGNDRSQLNSIHLDILNKCKQDVGFSKLESVTADQMKLLKKDNVQKKVDSMLDNCYMQCNENDVKLYYLKSGSVNISDAEKKIRSQVEVTKKPINQDMLKILESSDGSTFLSSLTDPNSGFNTVIQLDSNNQELMIICPGDQIYQLNKSVDNYLETNKLHQKEISLSYGKQQFINKYLMEELNHLKSSLGRDATLEFLSDKCLIKGLRDPVSNCEVHINQLVSKIDKNDVQLNFFGIDEFLHDPEGKSLLREIEETHRCVIQFKSEAKKAPAPKVAIKPPTLIAKCSLRDVNISFFQGNIFGLKADAVVNPLDSSFQFVSAINRELIQQGGLEIQREFERSNTSSSVGSVVETSSGSLSKVKNIIHAVCPVYLDYQQEKELELTVKACLHHAANKNYSTISLPTVGLGKILKFPLLPACKILLESIKSSLESGRHSFKDIFLCDVNSDNIKEIMDRFEAQGIEIEHFNKPTDKKEPTKSHSRSPPKSFAKKSWDFKNMKVDIVLGEINKQDTDIIVITVDKSLDLSKGRLAKTILREAGDDIQNELLNRFSDGVRTGDFAESSGGNLQCKHIFHACLSRFRGDTVQMEHLVYKLLEGANRLKAKSISLPALGTGNLGYSPEDSAEVIMKTIENFAAQNPHFSLKISIVVFPRDTDVAQAFKSARESFATGGQSDIEEEASSASYFGSFKKHLASYFSKAPTDNKGIQKYGNVSLKIKQGDITKERNSDVIVNGIKDSMDLSHSGQVCKTLLKICGQELQDECSRKIDEMKTDGLVVTSAPKLQCKNIIHISQDQFSKCLDKGVTKILLEAEKIGASTLSLPVLGAGSRHANHHSIKKSILSAIEQFGNSGAKKLTKIKLVIFDPHVFNVFMGHGEAKVHSSHDKSIANMPPISVSQKAELVIYSDSAEQRMLAEKKLKEKCKAAFKEEKDTEQNLTKLSNAQIKSLEYLGLQNRIKVTVRAQEHLLITEGFQPTGMLQVHKQLKKLVVEAVGKHHMSLLHAVPSSIEWQYKQGDKWRSFDSVLNSETEREFKNKSDTFEITDMKGRKISINFKKMKETFQEEQGGKQSFDIRRYDKTKSVSEPLPRKWDKMSKGENLKMVQVQPGSEEYTKVEQHFTSKGGNLPIKKIERIQNKALYQQFSVKKRDIDAHNPKGHQNELKLFHGTAAQTVPFINENGFDRSHCGVNGTAYGKGVYFALNSSYSVGYAKSDILGNRYMYVARVLTGENVTTNGNTQFLPNKPGTNRPYDSGGSIPHGIYVIFHDAQVYPEYLITF</sequence>
<evidence type="ECO:0000259" key="9">
    <source>
        <dbReference type="PROSITE" id="PS50102"/>
    </source>
</evidence>
<dbReference type="PANTHER" id="PTHR14453:SF67">
    <property type="entry name" value="POLY [ADP-RIBOSE] POLYMERASE"/>
    <property type="match status" value="1"/>
</dbReference>
<dbReference type="PROSITE" id="PS50918">
    <property type="entry name" value="WWE"/>
    <property type="match status" value="1"/>
</dbReference>
<dbReference type="InterPro" id="IPR052056">
    <property type="entry name" value="Mono-ARTD/PARP"/>
</dbReference>
<organism evidence="13 15">
    <name type="scientific">Biomphalaria glabrata</name>
    <name type="common">Bloodfluke planorb</name>
    <name type="synonym">Freshwater snail</name>
    <dbReference type="NCBI Taxonomy" id="6526"/>
    <lineage>
        <taxon>Eukaryota</taxon>
        <taxon>Metazoa</taxon>
        <taxon>Spiralia</taxon>
        <taxon>Lophotrochozoa</taxon>
        <taxon>Mollusca</taxon>
        <taxon>Gastropoda</taxon>
        <taxon>Heterobranchia</taxon>
        <taxon>Euthyneura</taxon>
        <taxon>Panpulmonata</taxon>
        <taxon>Hygrophila</taxon>
        <taxon>Lymnaeoidea</taxon>
        <taxon>Planorbidae</taxon>
        <taxon>Biomphalaria</taxon>
    </lineage>
</organism>
<keyword evidence="4 7" id="KW-0520">NAD</keyword>
<feature type="domain" description="RRM" evidence="9">
    <location>
        <begin position="394"/>
        <end position="471"/>
    </location>
</feature>
<dbReference type="InterPro" id="IPR002589">
    <property type="entry name" value="Macro_dom"/>
</dbReference>
<evidence type="ECO:0000256" key="8">
    <source>
        <dbReference type="SAM" id="MobiDB-lite"/>
    </source>
</evidence>
<dbReference type="RefSeq" id="XP_055874097.1">
    <property type="nucleotide sequence ID" value="XM_056018122.1"/>
</dbReference>
<evidence type="ECO:0000256" key="6">
    <source>
        <dbReference type="PROSITE-ProRule" id="PRU00176"/>
    </source>
</evidence>
<dbReference type="PROSITE" id="PS51059">
    <property type="entry name" value="PARP_CATALYTIC"/>
    <property type="match status" value="1"/>
</dbReference>
<dbReference type="GeneID" id="106074370"/>
<dbReference type="Pfam" id="PF01661">
    <property type="entry name" value="Macro"/>
    <property type="match status" value="3"/>
</dbReference>
<dbReference type="Pfam" id="PF02825">
    <property type="entry name" value="WWE"/>
    <property type="match status" value="1"/>
</dbReference>
<dbReference type="Pfam" id="PF23085">
    <property type="entry name" value="RRM_PARP14_3"/>
    <property type="match status" value="9"/>
</dbReference>
<evidence type="ECO:0000313" key="15">
    <source>
        <dbReference type="RefSeq" id="XP_055874096.1"/>
    </source>
</evidence>
<dbReference type="Pfam" id="PF00644">
    <property type="entry name" value="PARP"/>
    <property type="match status" value="1"/>
</dbReference>
<dbReference type="SUPFAM" id="SSF52949">
    <property type="entry name" value="Macro domain-like"/>
    <property type="match status" value="3"/>
</dbReference>
<feature type="domain" description="WWE" evidence="10">
    <location>
        <begin position="2572"/>
        <end position="2651"/>
    </location>
</feature>
<dbReference type="InterPro" id="IPR035979">
    <property type="entry name" value="RBD_domain_sf"/>
</dbReference>
<feature type="compositionally biased region" description="Low complexity" evidence="8">
    <location>
        <begin position="874"/>
        <end position="889"/>
    </location>
</feature>
<dbReference type="SMART" id="SM00360">
    <property type="entry name" value="RRM"/>
    <property type="match status" value="8"/>
</dbReference>
<keyword evidence="13" id="KW-1185">Reference proteome</keyword>
<evidence type="ECO:0000313" key="14">
    <source>
        <dbReference type="RefSeq" id="XP_055874094.1"/>
    </source>
</evidence>
<evidence type="ECO:0000256" key="1">
    <source>
        <dbReference type="ARBA" id="ARBA00004123"/>
    </source>
</evidence>
<dbReference type="SMART" id="SM00506">
    <property type="entry name" value="A1pp"/>
    <property type="match status" value="3"/>
</dbReference>
<dbReference type="GO" id="GO:0003723">
    <property type="term" value="F:RNA binding"/>
    <property type="evidence" value="ECO:0007669"/>
    <property type="project" value="UniProtKB-UniRule"/>
</dbReference>
<feature type="region of interest" description="Disordered" evidence="8">
    <location>
        <begin position="2044"/>
        <end position="2067"/>
    </location>
</feature>
<dbReference type="PROSITE" id="PS51154">
    <property type="entry name" value="MACRO"/>
    <property type="match status" value="3"/>
</dbReference>
<gene>
    <name evidence="14 15 16 17" type="primary">LOC106074370</name>
</gene>
<dbReference type="InterPro" id="IPR004170">
    <property type="entry name" value="WWE_dom"/>
</dbReference>
<name>A0A9W2ZGJ8_BIOGL</name>
<evidence type="ECO:0000259" key="12">
    <source>
        <dbReference type="PROSITE" id="PS51154"/>
    </source>
</evidence>
<dbReference type="SUPFAM" id="SSF54928">
    <property type="entry name" value="RNA-binding domain, RBD"/>
    <property type="match status" value="4"/>
</dbReference>
<evidence type="ECO:0000259" key="10">
    <source>
        <dbReference type="PROSITE" id="PS50918"/>
    </source>
</evidence>
<dbReference type="InterPro" id="IPR012677">
    <property type="entry name" value="Nucleotide-bd_a/b_plait_sf"/>
</dbReference>
<dbReference type="Proteomes" id="UP001165740">
    <property type="component" value="Chromosome 1"/>
</dbReference>
<feature type="compositionally biased region" description="Basic and acidic residues" evidence="8">
    <location>
        <begin position="2044"/>
        <end position="2056"/>
    </location>
</feature>
<dbReference type="SUPFAM" id="SSF117839">
    <property type="entry name" value="WWE domain"/>
    <property type="match status" value="1"/>
</dbReference>